<dbReference type="Pfam" id="PF13649">
    <property type="entry name" value="Methyltransf_25"/>
    <property type="match status" value="1"/>
</dbReference>
<dbReference type="PANTHER" id="PTHR43861">
    <property type="entry name" value="TRANS-ACONITATE 2-METHYLTRANSFERASE-RELATED"/>
    <property type="match status" value="1"/>
</dbReference>
<dbReference type="Gene3D" id="3.40.50.150">
    <property type="entry name" value="Vaccinia Virus protein VP39"/>
    <property type="match status" value="1"/>
</dbReference>
<accession>A0ABQ5LMM5</accession>
<comment type="caution">
    <text evidence="4">The sequence shown here is derived from an EMBL/GenBank/DDBJ whole genome shotgun (WGS) entry which is preliminary data.</text>
</comment>
<feature type="domain" description="Methyltransferase" evidence="3">
    <location>
        <begin position="43"/>
        <end position="130"/>
    </location>
</feature>
<dbReference type="RefSeq" id="WP_281840173.1">
    <property type="nucleotide sequence ID" value="NZ_BROH01000001.1"/>
</dbReference>
<protein>
    <submittedName>
        <fullName evidence="4">Methyltransferase</fullName>
    </submittedName>
</protein>
<dbReference type="PANTHER" id="PTHR43861:SF1">
    <property type="entry name" value="TRANS-ACONITATE 2-METHYLTRANSFERASE"/>
    <property type="match status" value="1"/>
</dbReference>
<dbReference type="CDD" id="cd02440">
    <property type="entry name" value="AdoMet_MTases"/>
    <property type="match status" value="1"/>
</dbReference>
<dbReference type="InterPro" id="IPR041698">
    <property type="entry name" value="Methyltransf_25"/>
</dbReference>
<keyword evidence="1 4" id="KW-0489">Methyltransferase</keyword>
<proteinExistence type="predicted"/>
<dbReference type="Proteomes" id="UP001144205">
    <property type="component" value="Unassembled WGS sequence"/>
</dbReference>
<name>A0ABQ5LMM5_9RHOB</name>
<dbReference type="EMBL" id="BROH01000001">
    <property type="protein sequence ID" value="GKY86205.1"/>
    <property type="molecule type" value="Genomic_DNA"/>
</dbReference>
<evidence type="ECO:0000313" key="4">
    <source>
        <dbReference type="EMBL" id="GKY86205.1"/>
    </source>
</evidence>
<organism evidence="4 5">
    <name type="scientific">Sinisalibacter aestuarii</name>
    <dbReference type="NCBI Taxonomy" id="2949426"/>
    <lineage>
        <taxon>Bacteria</taxon>
        <taxon>Pseudomonadati</taxon>
        <taxon>Pseudomonadota</taxon>
        <taxon>Alphaproteobacteria</taxon>
        <taxon>Rhodobacterales</taxon>
        <taxon>Roseobacteraceae</taxon>
        <taxon>Sinisalibacter</taxon>
    </lineage>
</organism>
<sequence>MSTDNETIAAYETHSHDYAARTGRQAEPGLAEFVSELPRAAHILDLGCGPGDSAHRFLKAGFTVDAVDAAPAMVSRARELGVPARRASFDEIEGRDIYDGVWASYSLLHAPRADMPGLLARLHRALKPGGRLHIGMKLGDGEQRDSLGRLYVYYTEAELIALLEAAGFTPTIRETRTDTGLDGTKYKGIWMHANG</sequence>
<keyword evidence="2" id="KW-0808">Transferase</keyword>
<dbReference type="SUPFAM" id="SSF53335">
    <property type="entry name" value="S-adenosyl-L-methionine-dependent methyltransferases"/>
    <property type="match status" value="1"/>
</dbReference>
<evidence type="ECO:0000256" key="2">
    <source>
        <dbReference type="ARBA" id="ARBA00022679"/>
    </source>
</evidence>
<gene>
    <name evidence="4" type="ORF">STA1M1_00740</name>
</gene>
<keyword evidence="5" id="KW-1185">Reference proteome</keyword>
<dbReference type="InterPro" id="IPR029063">
    <property type="entry name" value="SAM-dependent_MTases_sf"/>
</dbReference>
<evidence type="ECO:0000256" key="1">
    <source>
        <dbReference type="ARBA" id="ARBA00022603"/>
    </source>
</evidence>
<reference evidence="4" key="1">
    <citation type="journal article" date="2023" name="Int. J. Syst. Evol. Microbiol.">
        <title>Sinisalibacter aestuarii sp. nov., isolated from estuarine sediment of the Arakawa River.</title>
        <authorList>
            <person name="Arafat S.T."/>
            <person name="Hirano S."/>
            <person name="Sato A."/>
            <person name="Takeuchi K."/>
            <person name="Yasuda T."/>
            <person name="Terahara T."/>
            <person name="Hamada M."/>
            <person name="Kobayashi T."/>
        </authorList>
    </citation>
    <scope>NUCLEOTIDE SEQUENCE</scope>
    <source>
        <strain evidence="4">B-399</strain>
    </source>
</reference>
<evidence type="ECO:0000259" key="3">
    <source>
        <dbReference type="Pfam" id="PF13649"/>
    </source>
</evidence>
<evidence type="ECO:0000313" key="5">
    <source>
        <dbReference type="Proteomes" id="UP001144205"/>
    </source>
</evidence>
<dbReference type="GO" id="GO:0008168">
    <property type="term" value="F:methyltransferase activity"/>
    <property type="evidence" value="ECO:0007669"/>
    <property type="project" value="UniProtKB-KW"/>
</dbReference>
<dbReference type="GO" id="GO:0032259">
    <property type="term" value="P:methylation"/>
    <property type="evidence" value="ECO:0007669"/>
    <property type="project" value="UniProtKB-KW"/>
</dbReference>